<gene>
    <name evidence="1" type="ORF">Hypma_002390</name>
</gene>
<evidence type="ECO:0000313" key="1">
    <source>
        <dbReference type="EMBL" id="RDB16922.1"/>
    </source>
</evidence>
<organism evidence="1 2">
    <name type="scientific">Hypsizygus marmoreus</name>
    <name type="common">White beech mushroom</name>
    <name type="synonym">Agaricus marmoreus</name>
    <dbReference type="NCBI Taxonomy" id="39966"/>
    <lineage>
        <taxon>Eukaryota</taxon>
        <taxon>Fungi</taxon>
        <taxon>Dikarya</taxon>
        <taxon>Basidiomycota</taxon>
        <taxon>Agaricomycotina</taxon>
        <taxon>Agaricomycetes</taxon>
        <taxon>Agaricomycetidae</taxon>
        <taxon>Agaricales</taxon>
        <taxon>Tricholomatineae</taxon>
        <taxon>Lyophyllaceae</taxon>
        <taxon>Hypsizygus</taxon>
    </lineage>
</organism>
<accession>A0A369J6A4</accession>
<comment type="caution">
    <text evidence="1">The sequence shown here is derived from an EMBL/GenBank/DDBJ whole genome shotgun (WGS) entry which is preliminary data.</text>
</comment>
<dbReference type="AlphaFoldDB" id="A0A369J6A4"/>
<proteinExistence type="predicted"/>
<dbReference type="EMBL" id="LUEZ02000122">
    <property type="protein sequence ID" value="RDB16922.1"/>
    <property type="molecule type" value="Genomic_DNA"/>
</dbReference>
<reference evidence="1" key="1">
    <citation type="submission" date="2018-04" db="EMBL/GenBank/DDBJ databases">
        <title>Whole genome sequencing of Hypsizygus marmoreus.</title>
        <authorList>
            <person name="Choi I.-G."/>
            <person name="Min B."/>
            <person name="Kim J.-G."/>
            <person name="Kim S."/>
            <person name="Oh Y.-L."/>
            <person name="Kong W.-S."/>
            <person name="Park H."/>
            <person name="Jeong J."/>
            <person name="Song E.-S."/>
        </authorList>
    </citation>
    <scope>NUCLEOTIDE SEQUENCE [LARGE SCALE GENOMIC DNA]</scope>
    <source>
        <strain evidence="1">51987-8</strain>
    </source>
</reference>
<dbReference type="OrthoDB" id="2913041at2759"/>
<sequence length="280" mass="30530">MPALHQSLRERCNIQLKVETAIPTSVDFDTPLYDDEVFTRGRTRTRKPIPDVRVPYAKQKKTDPAVASMLTVGPKLYPVGPAISKDLRSLHELVPYVYVSLHEGMHLPCALVARDGTAFTHIVKITHETEKRPAGAVQLMVAPEQGLYTLVLAVPVPDTSDASKKGERTCTILTEYQLLMACDFLALALPYYSAAHPRDDIPVASADRVRVLISAPVGAGASADVMSVAVCYLSFASEEPAETVLGYIKAEEEVLRVWREAVGEGAGGVEFVERVARMGN</sequence>
<keyword evidence="2" id="KW-1185">Reference proteome</keyword>
<name>A0A369J6A4_HYPMA</name>
<protein>
    <submittedName>
        <fullName evidence="1">Uncharacterized protein</fullName>
    </submittedName>
</protein>
<dbReference type="InParanoid" id="A0A369J6A4"/>
<evidence type="ECO:0000313" key="2">
    <source>
        <dbReference type="Proteomes" id="UP000076154"/>
    </source>
</evidence>
<dbReference type="Proteomes" id="UP000076154">
    <property type="component" value="Unassembled WGS sequence"/>
</dbReference>